<dbReference type="AlphaFoldDB" id="A0A412RQU1"/>
<proteinExistence type="predicted"/>
<dbReference type="Proteomes" id="UP000283765">
    <property type="component" value="Unassembled WGS sequence"/>
</dbReference>
<sequence>MALPLAEAFTARSLGVMWNNYQKTLGTAPYLGRQKFGTRKQDSLDLRFIKGKNGLPVSLKASNFDAQAELRDVGGFSDIQNSMPFYRESYMVTEKEEQEYDNYRTSENSSLANNVLREISKKPMNLIEGALVVPERQIWQLLAPADGVPRIKVTIDKKPYYIDYLADNEKSEHTAKHYKTFTGTSAWDKSATATPLDDLIRSKREFSKATGYSLTRFTMNTETWEMVLNAEDTKKQVLGITAYNGGIRLQQAQVVEYLKGYGIEIEVYDKLYVDESGQTQYFVPTGIVSAQSAGVFLGDYTFGKTPEERSGSITDGNLSLVETGVSVYTYATNHPINTHCIVSMIGLPTFEGMDSVMVLKVKED</sequence>
<evidence type="ECO:0000313" key="2">
    <source>
        <dbReference type="Proteomes" id="UP000283765"/>
    </source>
</evidence>
<dbReference type="RefSeq" id="WP_117993575.1">
    <property type="nucleotide sequence ID" value="NZ_QRXR01000008.1"/>
</dbReference>
<protein>
    <submittedName>
        <fullName evidence="1">Major capsid protein</fullName>
    </submittedName>
</protein>
<dbReference type="InterPro" id="IPR005564">
    <property type="entry name" value="Major_capsid_GpE"/>
</dbReference>
<dbReference type="EMBL" id="QRXR01000008">
    <property type="protein sequence ID" value="RGU26121.1"/>
    <property type="molecule type" value="Genomic_DNA"/>
</dbReference>
<accession>A0A412RQU1</accession>
<comment type="caution">
    <text evidence="1">The sequence shown here is derived from an EMBL/GenBank/DDBJ whole genome shotgun (WGS) entry which is preliminary data.</text>
</comment>
<organism evidence="1 2">
    <name type="scientific">Agathobacter rectalis</name>
    <dbReference type="NCBI Taxonomy" id="39491"/>
    <lineage>
        <taxon>Bacteria</taxon>
        <taxon>Bacillati</taxon>
        <taxon>Bacillota</taxon>
        <taxon>Clostridia</taxon>
        <taxon>Lachnospirales</taxon>
        <taxon>Lachnospiraceae</taxon>
        <taxon>Agathobacter</taxon>
    </lineage>
</organism>
<reference evidence="1 2" key="1">
    <citation type="submission" date="2018-08" db="EMBL/GenBank/DDBJ databases">
        <title>A genome reference for cultivated species of the human gut microbiota.</title>
        <authorList>
            <person name="Zou Y."/>
            <person name="Xue W."/>
            <person name="Luo G."/>
        </authorList>
    </citation>
    <scope>NUCLEOTIDE SEQUENCE [LARGE SCALE GENOMIC DNA]</scope>
    <source>
        <strain evidence="1 2">AF17-27</strain>
    </source>
</reference>
<dbReference type="Gene3D" id="3.90.1690.10">
    <property type="entry name" value="phage-related protein like domain"/>
    <property type="match status" value="1"/>
</dbReference>
<dbReference type="InterPro" id="IPR053738">
    <property type="entry name" value="Lambda_capsid_assembly"/>
</dbReference>
<name>A0A412RQU1_9FIRM</name>
<dbReference type="Pfam" id="PF03864">
    <property type="entry name" value="Phage_cap_E"/>
    <property type="match status" value="1"/>
</dbReference>
<gene>
    <name evidence="1" type="ORF">DWW89_06660</name>
</gene>
<evidence type="ECO:0000313" key="1">
    <source>
        <dbReference type="EMBL" id="RGU26121.1"/>
    </source>
</evidence>